<organism evidence="2 3">
    <name type="scientific">Chryseolinea serpens</name>
    <dbReference type="NCBI Taxonomy" id="947013"/>
    <lineage>
        <taxon>Bacteria</taxon>
        <taxon>Pseudomonadati</taxon>
        <taxon>Bacteroidota</taxon>
        <taxon>Cytophagia</taxon>
        <taxon>Cytophagales</taxon>
        <taxon>Fulvivirgaceae</taxon>
        <taxon>Chryseolinea</taxon>
    </lineage>
</organism>
<dbReference type="InterPro" id="IPR005149">
    <property type="entry name" value="Tscrpt_reg_PadR_N"/>
</dbReference>
<evidence type="ECO:0000313" key="3">
    <source>
        <dbReference type="Proteomes" id="UP000184212"/>
    </source>
</evidence>
<name>A0A1M5M5I0_9BACT</name>
<dbReference type="GO" id="GO:0003677">
    <property type="term" value="F:DNA binding"/>
    <property type="evidence" value="ECO:0007669"/>
    <property type="project" value="UniProtKB-KW"/>
</dbReference>
<dbReference type="InterPro" id="IPR036388">
    <property type="entry name" value="WH-like_DNA-bd_sf"/>
</dbReference>
<feature type="domain" description="Transcription regulator PadR N-terminal" evidence="1">
    <location>
        <begin position="21"/>
        <end position="89"/>
    </location>
</feature>
<dbReference type="EMBL" id="FQWQ01000001">
    <property type="protein sequence ID" value="SHG72496.1"/>
    <property type="molecule type" value="Genomic_DNA"/>
</dbReference>
<dbReference type="STRING" id="947013.SAMN04488109_1566"/>
<sequence length="113" mass="12537">MKGTYLGELEEIVLLIVGILYQDAYGVAVMDEIKNQTGRDLNISAVHTVLSRLEEKGFLKSKMSDPTGERGGRRKRVFLLTAAGKRALENANEMRNQLFNKIPKVALQFGAAL</sequence>
<reference evidence="2 3" key="1">
    <citation type="submission" date="2016-11" db="EMBL/GenBank/DDBJ databases">
        <authorList>
            <person name="Jaros S."/>
            <person name="Januszkiewicz K."/>
            <person name="Wedrychowicz H."/>
        </authorList>
    </citation>
    <scope>NUCLEOTIDE SEQUENCE [LARGE SCALE GENOMIC DNA]</scope>
    <source>
        <strain evidence="2 3">DSM 24574</strain>
    </source>
</reference>
<evidence type="ECO:0000259" key="1">
    <source>
        <dbReference type="Pfam" id="PF03551"/>
    </source>
</evidence>
<keyword evidence="3" id="KW-1185">Reference proteome</keyword>
<dbReference type="Proteomes" id="UP000184212">
    <property type="component" value="Unassembled WGS sequence"/>
</dbReference>
<dbReference type="RefSeq" id="WP_073132522.1">
    <property type="nucleotide sequence ID" value="NZ_FQWQ01000001.1"/>
</dbReference>
<accession>A0A1M5M5I0</accession>
<dbReference type="InterPro" id="IPR036390">
    <property type="entry name" value="WH_DNA-bd_sf"/>
</dbReference>
<keyword evidence="2" id="KW-0238">DNA-binding</keyword>
<evidence type="ECO:0000313" key="2">
    <source>
        <dbReference type="EMBL" id="SHG72496.1"/>
    </source>
</evidence>
<protein>
    <submittedName>
        <fullName evidence="2">DNA-binding transcriptional regulator, PadR family</fullName>
    </submittedName>
</protein>
<dbReference type="Pfam" id="PF03551">
    <property type="entry name" value="PadR"/>
    <property type="match status" value="1"/>
</dbReference>
<dbReference type="SUPFAM" id="SSF46785">
    <property type="entry name" value="Winged helix' DNA-binding domain"/>
    <property type="match status" value="1"/>
</dbReference>
<dbReference type="AlphaFoldDB" id="A0A1M5M5I0"/>
<gene>
    <name evidence="2" type="ORF">SAMN04488109_1566</name>
</gene>
<proteinExistence type="predicted"/>
<dbReference type="Gene3D" id="1.10.10.10">
    <property type="entry name" value="Winged helix-like DNA-binding domain superfamily/Winged helix DNA-binding domain"/>
    <property type="match status" value="1"/>
</dbReference>
<dbReference type="OrthoDB" id="982587at2"/>